<dbReference type="GO" id="GO:0003824">
    <property type="term" value="F:catalytic activity"/>
    <property type="evidence" value="ECO:0007669"/>
    <property type="project" value="InterPro"/>
</dbReference>
<comment type="caution">
    <text evidence="1">The sequence shown here is derived from an EMBL/GenBank/DDBJ whole genome shotgun (WGS) entry which is preliminary data.</text>
</comment>
<reference evidence="1" key="1">
    <citation type="journal article" date="2021" name="PeerJ">
        <title>Extensive microbial diversity within the chicken gut microbiome revealed by metagenomics and culture.</title>
        <authorList>
            <person name="Gilroy R."/>
            <person name="Ravi A."/>
            <person name="Getino M."/>
            <person name="Pursley I."/>
            <person name="Horton D.L."/>
            <person name="Alikhan N.F."/>
            <person name="Baker D."/>
            <person name="Gharbi K."/>
            <person name="Hall N."/>
            <person name="Watson M."/>
            <person name="Adriaenssens E.M."/>
            <person name="Foster-Nyarko E."/>
            <person name="Jarju S."/>
            <person name="Secka A."/>
            <person name="Antonio M."/>
            <person name="Oren A."/>
            <person name="Chaudhuri R.R."/>
            <person name="La Ragione R."/>
            <person name="Hildebrand F."/>
            <person name="Pallen M.J."/>
        </authorList>
    </citation>
    <scope>NUCLEOTIDE SEQUENCE</scope>
    <source>
        <strain evidence="1">ChiBcec6-4105</strain>
    </source>
</reference>
<evidence type="ECO:0000313" key="2">
    <source>
        <dbReference type="Proteomes" id="UP000823892"/>
    </source>
</evidence>
<proteinExistence type="predicted"/>
<dbReference type="Proteomes" id="UP000823892">
    <property type="component" value="Unassembled WGS sequence"/>
</dbReference>
<organism evidence="1 2">
    <name type="scientific">Candidatus Blautia avicola</name>
    <dbReference type="NCBI Taxonomy" id="2838483"/>
    <lineage>
        <taxon>Bacteria</taxon>
        <taxon>Bacillati</taxon>
        <taxon>Bacillota</taxon>
        <taxon>Clostridia</taxon>
        <taxon>Lachnospirales</taxon>
        <taxon>Lachnospiraceae</taxon>
        <taxon>Blautia</taxon>
    </lineage>
</organism>
<reference evidence="1" key="2">
    <citation type="submission" date="2021-04" db="EMBL/GenBank/DDBJ databases">
        <authorList>
            <person name="Gilroy R."/>
        </authorList>
    </citation>
    <scope>NUCLEOTIDE SEQUENCE</scope>
    <source>
        <strain evidence="1">ChiBcec6-4105</strain>
    </source>
</reference>
<name>A0A9D2QSX9_9FIRM</name>
<dbReference type="SUPFAM" id="SSF48150">
    <property type="entry name" value="DNA-glycosylase"/>
    <property type="match status" value="1"/>
</dbReference>
<dbReference type="EMBL" id="DWUY01000090">
    <property type="protein sequence ID" value="HJD28164.1"/>
    <property type="molecule type" value="Genomic_DNA"/>
</dbReference>
<dbReference type="AlphaFoldDB" id="A0A9D2QSX9"/>
<sequence length="313" mass="36581">MELRDAEILLAKIKTVEKANKSIDDLSIIIVIFKKGILKNGRNNTESRKKQNILKNVEDLLQLYHDGSLGGEIMPEDANPGLGKGTKENYLYFTLPMALNYQRNSYKLWEAAKAAYLDTETRDIFSPEYVVKMKQEELRTKLLRYKVALQPNKHIEIWGRLCNTFMDKFQGDVRKLFWDNDNSVKKIKEYILKNKKGFPYLSGTKILNYWLYVMIQYTDAKLEDRQYITVAPDTHVIQASEKLGLITHDEAEKPNIREKVSSLWEEVFRDTQRCPIDIHTPLWLWSRGGFKVKVGECNVESSQKWEQLRLPVD</sequence>
<accession>A0A9D2QSX9</accession>
<dbReference type="GO" id="GO:0006281">
    <property type="term" value="P:DNA repair"/>
    <property type="evidence" value="ECO:0007669"/>
    <property type="project" value="InterPro"/>
</dbReference>
<gene>
    <name evidence="1" type="ORF">H9914_04090</name>
</gene>
<protein>
    <submittedName>
        <fullName evidence="1">Uncharacterized protein</fullName>
    </submittedName>
</protein>
<dbReference type="InterPro" id="IPR011257">
    <property type="entry name" value="DNA_glycosylase"/>
</dbReference>
<evidence type="ECO:0000313" key="1">
    <source>
        <dbReference type="EMBL" id="HJD28164.1"/>
    </source>
</evidence>